<dbReference type="RefSeq" id="WP_190203436.1">
    <property type="nucleotide sequence ID" value="NZ_BNBI01000003.1"/>
</dbReference>
<feature type="region of interest" description="Disordered" evidence="1">
    <location>
        <begin position="461"/>
        <end position="518"/>
    </location>
</feature>
<dbReference type="EMBL" id="BNBI01000003">
    <property type="protein sequence ID" value="GHE93173.1"/>
    <property type="molecule type" value="Genomic_DNA"/>
</dbReference>
<feature type="region of interest" description="Disordered" evidence="1">
    <location>
        <begin position="368"/>
        <end position="395"/>
    </location>
</feature>
<reference evidence="2" key="2">
    <citation type="submission" date="2020-09" db="EMBL/GenBank/DDBJ databases">
        <authorList>
            <person name="Sun Q."/>
            <person name="Ohkuma M."/>
        </authorList>
    </citation>
    <scope>NUCLEOTIDE SEQUENCE</scope>
    <source>
        <strain evidence="2">JCM 4477</strain>
    </source>
</reference>
<feature type="compositionally biased region" description="Polar residues" evidence="1">
    <location>
        <begin position="323"/>
        <end position="334"/>
    </location>
</feature>
<organism evidence="2 3">
    <name type="scientific">Streptomyces fumanus</name>
    <dbReference type="NCBI Taxonomy" id="67302"/>
    <lineage>
        <taxon>Bacteria</taxon>
        <taxon>Bacillati</taxon>
        <taxon>Actinomycetota</taxon>
        <taxon>Actinomycetes</taxon>
        <taxon>Kitasatosporales</taxon>
        <taxon>Streptomycetaceae</taxon>
        <taxon>Streptomyces</taxon>
    </lineage>
</organism>
<proteinExistence type="predicted"/>
<evidence type="ECO:0000313" key="3">
    <source>
        <dbReference type="Proteomes" id="UP000630718"/>
    </source>
</evidence>
<name>A0A919A9H1_9ACTN</name>
<keyword evidence="3" id="KW-1185">Reference proteome</keyword>
<gene>
    <name evidence="2" type="ORF">GCM10018772_16180</name>
</gene>
<accession>A0A919A9H1</accession>
<comment type="caution">
    <text evidence="2">The sequence shown here is derived from an EMBL/GenBank/DDBJ whole genome shotgun (WGS) entry which is preliminary data.</text>
</comment>
<feature type="compositionally biased region" description="Low complexity" evidence="1">
    <location>
        <begin position="502"/>
        <end position="518"/>
    </location>
</feature>
<evidence type="ECO:0000313" key="2">
    <source>
        <dbReference type="EMBL" id="GHE93173.1"/>
    </source>
</evidence>
<sequence length="518" mass="56620">MPNATPAQMVEMQRKLDQDRAQLPHIRQRVRDRLRNRPEERTNFTAAIDRLIELDAFEQRGIGWAKGNPEGDQRFRELRAGQKTDRETVLEILRNAEGRARSSRDRESLSADRRLLKSIPKQEKELYRARREYARSITEDTMEAVPFASNQISDIANSGGQSYDALEVLFNEDIRVPTADMPTWLGQTAVLAAHAKAGACDDQSAYAFTEANMRLEGTQVTRADLEPGHAMVIIGPPNRPESAHIDTWPLQARVTNPQTYGLDNIQTGSVTYSQIADGRDLRREAMETLRHPLPDAPPLRDPISLDAAMERMRLEGVGEETYHITSTSTVPNSDSDSDDVTQGYGHPLSPAAFTAHLDNGFQIQPESAIQSPTSAAYSSDSSADTHHPSDEQYGASASDFSAASYPGTASYPATASYAGTASYAPNPYGTSSATTSWGTGHIQFTPSYGLQDVRYAQYAQSYGPTDQPGPAAMNPVGSQGAGSYNPSGPLQGAVGTRGHHGPSGSQWPQQQSGQRRRR</sequence>
<dbReference type="Proteomes" id="UP000630718">
    <property type="component" value="Unassembled WGS sequence"/>
</dbReference>
<reference evidence="2" key="1">
    <citation type="journal article" date="2014" name="Int. J. Syst. Evol. Microbiol.">
        <title>Complete genome sequence of Corynebacterium casei LMG S-19264T (=DSM 44701T), isolated from a smear-ripened cheese.</title>
        <authorList>
            <consortium name="US DOE Joint Genome Institute (JGI-PGF)"/>
            <person name="Walter F."/>
            <person name="Albersmeier A."/>
            <person name="Kalinowski J."/>
            <person name="Ruckert C."/>
        </authorList>
    </citation>
    <scope>NUCLEOTIDE SEQUENCE</scope>
    <source>
        <strain evidence="2">JCM 4477</strain>
    </source>
</reference>
<feature type="region of interest" description="Disordered" evidence="1">
    <location>
        <begin position="318"/>
        <end position="351"/>
    </location>
</feature>
<protein>
    <submittedName>
        <fullName evidence="2">Uncharacterized protein</fullName>
    </submittedName>
</protein>
<dbReference type="AlphaFoldDB" id="A0A919A9H1"/>
<evidence type="ECO:0000256" key="1">
    <source>
        <dbReference type="SAM" id="MobiDB-lite"/>
    </source>
</evidence>